<dbReference type="RefSeq" id="WP_154567060.1">
    <property type="nucleotide sequence ID" value="NZ_VOSW01000138.1"/>
</dbReference>
<accession>A0A6N6W276</accession>
<evidence type="ECO:0000313" key="1">
    <source>
        <dbReference type="EMBL" id="KAE8754229.1"/>
    </source>
</evidence>
<comment type="caution">
    <text evidence="1">The sequence shown here is derived from an EMBL/GenBank/DDBJ whole genome shotgun (WGS) entry which is preliminary data.</text>
</comment>
<sequence length="158" mass="16716">MKKTDLIRNETSFTSRIDRRTFLKQTAAAGAALAARPLFARDAGQVVVRGLGGAYQDAMDAAVYKPFTAATGIEVIVQPLTAGQILAMVEAGRVQVDVADLGDLHLLTLEKAGALDPIDYDGMKLTNPSDLRASVRGRNMVGNFYFATVASASLACPA</sequence>
<dbReference type="InterPro" id="IPR006311">
    <property type="entry name" value="TAT_signal"/>
</dbReference>
<dbReference type="InterPro" id="IPR019546">
    <property type="entry name" value="TAT_signal_bac_arc"/>
</dbReference>
<gene>
    <name evidence="1" type="ORF">FSO04_40785</name>
</gene>
<dbReference type="Gene3D" id="3.40.190.10">
    <property type="entry name" value="Periplasmic binding protein-like II"/>
    <property type="match status" value="1"/>
</dbReference>
<dbReference type="OrthoDB" id="9815444at2"/>
<protein>
    <submittedName>
        <fullName evidence="1">Twin-arginine translocation signal domain-containing protein</fullName>
    </submittedName>
</protein>
<proteinExistence type="predicted"/>
<evidence type="ECO:0000313" key="2">
    <source>
        <dbReference type="Proteomes" id="UP000463700"/>
    </source>
</evidence>
<dbReference type="SUPFAM" id="SSF53850">
    <property type="entry name" value="Periplasmic binding protein-like II"/>
    <property type="match status" value="1"/>
</dbReference>
<dbReference type="AlphaFoldDB" id="A0A6N6W276"/>
<reference evidence="1 2" key="1">
    <citation type="journal article" date="2020" name="Int. J. Syst. Evol. Microbiol.">
        <title>Paraburkholderia madseniana sp. nov., a phenolic acid-degrading bacterium isolated from acidic forest soil.</title>
        <authorList>
            <person name="Wilhelm R.C."/>
            <person name="Murphy S.J.L."/>
            <person name="Feriancek N.M."/>
            <person name="Karasz D.C."/>
            <person name="DeRito C.M."/>
            <person name="Newman J.D."/>
            <person name="Buckley D.H."/>
        </authorList>
    </citation>
    <scope>NUCLEOTIDE SEQUENCE [LARGE SCALE GENOMIC DNA]</scope>
    <source>
        <strain evidence="1 2">RP11</strain>
    </source>
</reference>
<dbReference type="NCBIfam" id="TIGR01409">
    <property type="entry name" value="TAT_signal_seq"/>
    <property type="match status" value="1"/>
</dbReference>
<dbReference type="EMBL" id="VOSW01000138">
    <property type="protein sequence ID" value="KAE8754229.1"/>
    <property type="molecule type" value="Genomic_DNA"/>
</dbReference>
<dbReference type="Proteomes" id="UP000463700">
    <property type="component" value="Unassembled WGS sequence"/>
</dbReference>
<organism evidence="1 2">
    <name type="scientific">Paraburkholderia madseniana</name>
    <dbReference type="NCBI Taxonomy" id="2599607"/>
    <lineage>
        <taxon>Bacteria</taxon>
        <taxon>Pseudomonadati</taxon>
        <taxon>Pseudomonadota</taxon>
        <taxon>Betaproteobacteria</taxon>
        <taxon>Burkholderiales</taxon>
        <taxon>Burkholderiaceae</taxon>
        <taxon>Paraburkholderia</taxon>
    </lineage>
</organism>
<name>A0A6N6W276_9BURK</name>
<dbReference type="PROSITE" id="PS51318">
    <property type="entry name" value="TAT"/>
    <property type="match status" value="1"/>
</dbReference>